<dbReference type="InterPro" id="IPR002300">
    <property type="entry name" value="aa-tRNA-synth_Ia"/>
</dbReference>
<keyword evidence="3 10" id="KW-0436">Ligase</keyword>
<dbReference type="PANTHER" id="PTHR42780">
    <property type="entry name" value="SOLEUCYL-TRNA SYNTHETASE"/>
    <property type="match status" value="1"/>
</dbReference>
<dbReference type="Gene3D" id="3.40.50.620">
    <property type="entry name" value="HUPs"/>
    <property type="match status" value="2"/>
</dbReference>
<evidence type="ECO:0000259" key="12">
    <source>
        <dbReference type="Pfam" id="PF08264"/>
    </source>
</evidence>
<dbReference type="InterPro" id="IPR033709">
    <property type="entry name" value="Anticodon_Ile_ABEc"/>
</dbReference>
<dbReference type="FunFam" id="3.40.50.620:FF:000133">
    <property type="entry name" value="Isoleucyl-tRNA synthetase, cytoplasmic"/>
    <property type="match status" value="1"/>
</dbReference>
<feature type="domain" description="Methionyl/Valyl/Leucyl/Isoleucyl-tRNA synthetase anticodon-binding" evidence="12">
    <location>
        <begin position="701"/>
        <end position="853"/>
    </location>
</feature>
<evidence type="ECO:0000256" key="2">
    <source>
        <dbReference type="ARBA" id="ARBA00013165"/>
    </source>
</evidence>
<dbReference type="PRINTS" id="PR00984">
    <property type="entry name" value="TRNASYNTHILE"/>
</dbReference>
<dbReference type="Pfam" id="PF19302">
    <property type="entry name" value="DUF5915"/>
    <property type="match status" value="1"/>
</dbReference>
<dbReference type="CDD" id="cd07961">
    <property type="entry name" value="Anticodon_Ia_Ile_ABEc"/>
    <property type="match status" value="1"/>
</dbReference>
<evidence type="ECO:0000256" key="6">
    <source>
        <dbReference type="ARBA" id="ARBA00022917"/>
    </source>
</evidence>
<evidence type="ECO:0000313" key="14">
    <source>
        <dbReference type="Proteomes" id="UP001162131"/>
    </source>
</evidence>
<dbReference type="EMBL" id="CAJZBQ010000058">
    <property type="protein sequence ID" value="CAG9334531.1"/>
    <property type="molecule type" value="Genomic_DNA"/>
</dbReference>
<evidence type="ECO:0000313" key="13">
    <source>
        <dbReference type="EMBL" id="CAG9334531.1"/>
    </source>
</evidence>
<dbReference type="Pfam" id="PF08264">
    <property type="entry name" value="Anticodon_1"/>
    <property type="match status" value="1"/>
</dbReference>
<feature type="domain" description="Aminoacyl-tRNA synthetase class Ia" evidence="11">
    <location>
        <begin position="24"/>
        <end position="645"/>
    </location>
</feature>
<comment type="catalytic activity">
    <reaction evidence="9">
        <text>tRNA(Ile) + L-isoleucine + ATP = L-isoleucyl-tRNA(Ile) + AMP + diphosphate</text>
        <dbReference type="Rhea" id="RHEA:11060"/>
        <dbReference type="Rhea" id="RHEA-COMP:9666"/>
        <dbReference type="Rhea" id="RHEA-COMP:9695"/>
        <dbReference type="ChEBI" id="CHEBI:30616"/>
        <dbReference type="ChEBI" id="CHEBI:33019"/>
        <dbReference type="ChEBI" id="CHEBI:58045"/>
        <dbReference type="ChEBI" id="CHEBI:78442"/>
        <dbReference type="ChEBI" id="CHEBI:78528"/>
        <dbReference type="ChEBI" id="CHEBI:456215"/>
        <dbReference type="EC" id="6.1.1.5"/>
    </reaction>
</comment>
<dbReference type="GO" id="GO:0000049">
    <property type="term" value="F:tRNA binding"/>
    <property type="evidence" value="ECO:0007669"/>
    <property type="project" value="InterPro"/>
</dbReference>
<evidence type="ECO:0000256" key="7">
    <source>
        <dbReference type="ARBA" id="ARBA00023146"/>
    </source>
</evidence>
<reference evidence="13" key="1">
    <citation type="submission" date="2021-09" db="EMBL/GenBank/DDBJ databases">
        <authorList>
            <consortium name="AG Swart"/>
            <person name="Singh M."/>
            <person name="Singh A."/>
            <person name="Seah K."/>
            <person name="Emmerich C."/>
        </authorList>
    </citation>
    <scope>NUCLEOTIDE SEQUENCE</scope>
    <source>
        <strain evidence="13">ATCC30299</strain>
    </source>
</reference>
<dbReference type="Proteomes" id="UP001162131">
    <property type="component" value="Unassembled WGS sequence"/>
</dbReference>
<dbReference type="FunFam" id="1.10.730.10:FF:000004">
    <property type="entry name" value="Isoleucyl-tRNA synthetase, cytoplasmic"/>
    <property type="match status" value="1"/>
</dbReference>
<dbReference type="Gene3D" id="3.90.740.10">
    <property type="entry name" value="Valyl/Leucyl/Isoleucyl-tRNA synthetase, editing domain"/>
    <property type="match status" value="1"/>
</dbReference>
<dbReference type="Gene3D" id="1.10.730.10">
    <property type="entry name" value="Isoleucyl-tRNA Synthetase, Domain 1"/>
    <property type="match status" value="1"/>
</dbReference>
<dbReference type="InterPro" id="IPR009008">
    <property type="entry name" value="Val/Leu/Ile-tRNA-synth_edit"/>
</dbReference>
<proteinExistence type="inferred from homology"/>
<dbReference type="NCBIfam" id="TIGR00392">
    <property type="entry name" value="ileS"/>
    <property type="match status" value="1"/>
</dbReference>
<dbReference type="SUPFAM" id="SSF50677">
    <property type="entry name" value="ValRS/IleRS/LeuRS editing domain"/>
    <property type="match status" value="1"/>
</dbReference>
<comment type="similarity">
    <text evidence="1 10">Belongs to the class-I aminoacyl-tRNA synthetase family.</text>
</comment>
<accession>A0AAU9KA25</accession>
<dbReference type="GO" id="GO:0004822">
    <property type="term" value="F:isoleucine-tRNA ligase activity"/>
    <property type="evidence" value="ECO:0007669"/>
    <property type="project" value="UniProtKB-EC"/>
</dbReference>
<evidence type="ECO:0000256" key="4">
    <source>
        <dbReference type="ARBA" id="ARBA00022741"/>
    </source>
</evidence>
<dbReference type="InterPro" id="IPR001412">
    <property type="entry name" value="aa-tRNA-synth_I_CS"/>
</dbReference>
<dbReference type="Pfam" id="PF00133">
    <property type="entry name" value="tRNA-synt_1"/>
    <property type="match status" value="1"/>
</dbReference>
<dbReference type="InterPro" id="IPR023586">
    <property type="entry name" value="Ile-tRNA-ligase_type2"/>
</dbReference>
<protein>
    <recommendedName>
        <fullName evidence="2">isoleucine--tRNA ligase</fullName>
        <ecNumber evidence="2">6.1.1.5</ecNumber>
    </recommendedName>
    <alternativeName>
        <fullName evidence="8">Isoleucyl-tRNA synthetase</fullName>
    </alternativeName>
</protein>
<evidence type="ECO:0000256" key="9">
    <source>
        <dbReference type="ARBA" id="ARBA00048359"/>
    </source>
</evidence>
<dbReference type="SUPFAM" id="SSF52374">
    <property type="entry name" value="Nucleotidylyl transferase"/>
    <property type="match status" value="1"/>
</dbReference>
<dbReference type="AlphaFoldDB" id="A0AAU9KA25"/>
<organism evidence="13 14">
    <name type="scientific">Blepharisma stoltei</name>
    <dbReference type="NCBI Taxonomy" id="1481888"/>
    <lineage>
        <taxon>Eukaryota</taxon>
        <taxon>Sar</taxon>
        <taxon>Alveolata</taxon>
        <taxon>Ciliophora</taxon>
        <taxon>Postciliodesmatophora</taxon>
        <taxon>Heterotrichea</taxon>
        <taxon>Heterotrichida</taxon>
        <taxon>Blepharismidae</taxon>
        <taxon>Blepharisma</taxon>
    </lineage>
</organism>
<evidence type="ECO:0000256" key="10">
    <source>
        <dbReference type="RuleBase" id="RU363035"/>
    </source>
</evidence>
<dbReference type="InterPro" id="IPR009080">
    <property type="entry name" value="tRNAsynth_Ia_anticodon-bd"/>
</dbReference>
<comment type="caution">
    <text evidence="13">The sequence shown here is derived from an EMBL/GenBank/DDBJ whole genome shotgun (WGS) entry which is preliminary data.</text>
</comment>
<evidence type="ECO:0000259" key="11">
    <source>
        <dbReference type="Pfam" id="PF00133"/>
    </source>
</evidence>
<keyword evidence="7 10" id="KW-0030">Aminoacyl-tRNA synthetase</keyword>
<dbReference type="PROSITE" id="PS00178">
    <property type="entry name" value="AA_TRNA_LIGASE_I"/>
    <property type="match status" value="1"/>
</dbReference>
<keyword evidence="14" id="KW-1185">Reference proteome</keyword>
<dbReference type="FunFam" id="3.40.50.620:FF:000023">
    <property type="entry name" value="Isoleucyl-tRNA synthetase,cytoplasmic"/>
    <property type="match status" value="1"/>
</dbReference>
<keyword evidence="6 10" id="KW-0648">Protein biosynthesis</keyword>
<dbReference type="InterPro" id="IPR013155">
    <property type="entry name" value="M/V/L/I-tRNA-synth_anticd-bd"/>
</dbReference>
<dbReference type="GO" id="GO:0002161">
    <property type="term" value="F:aminoacyl-tRNA deacylase activity"/>
    <property type="evidence" value="ECO:0007669"/>
    <property type="project" value="InterPro"/>
</dbReference>
<dbReference type="InterPro" id="IPR014729">
    <property type="entry name" value="Rossmann-like_a/b/a_fold"/>
</dbReference>
<evidence type="ECO:0000256" key="8">
    <source>
        <dbReference type="ARBA" id="ARBA00032665"/>
    </source>
</evidence>
<dbReference type="SUPFAM" id="SSF47323">
    <property type="entry name" value="Anticodon-binding domain of a subclass of class I aminoacyl-tRNA synthetases"/>
    <property type="match status" value="1"/>
</dbReference>
<dbReference type="EC" id="6.1.1.5" evidence="2"/>
<sequence length="1078" mass="124605">MVKRASTFQTVIEKPSFPNEEENILSLWKSIDAFQTSLKMNKGCPKYTFYDGPPFATGLPHYGHIAAGTIKDVVTRYAHQNGYDVERRFGWDCHGLPIEFEIDKQEGIKTKKDVLQLGIKAYNEKCRGIVMRYSQAWDEVVTRTGRWIDFKNDYKTMDINFMESVWWTFKQIFDKGLVYRSSRVMPYSCGCNTVLSNFEANMNYIDKRDPSMIVSFPVLSDPNTSFLAWTTTPWTLPANLAIAANPALDYVKIKVKNSDKHYILLEALLKSVCKEIGLQQYDIVQKFKGSEIIGLEYEPLFPYLNSYKERGCFKVYPGDFVTSDTGTGLVHCAPYGEEDFNVFIKEGLIRSDNPPDVLDENGIFTPECPELSGIKFSDAYDTIKTILKANGRLLHAGLYDHSYPYCWRSNTPLIYRPVKSWFIRVEAVKEDLLRNNMQARWVPAFVQEKRFHNWLQDAKDWCFSRNRFWGNPIPLWVSDDFEEVVCVGSVQELKDLTGVQDITDLHRESIDHLTIPSKMGKGQLHRVEEVFDCWFESGAMPYAQCHYPFSITPEEFKERFPADFIAEGLDQTRGWFYTLVVLGTCVFNQNPFKNLIVNGLVLNSEGQKMSKSKQNYTPPMEIIEKEGADAVRLYLVSSQLVRAEPLKFKDEGVREMIRDVFLPWYNAYRFFIQNANRYEAAHQCLYKFDPSSIRASTNFMDRWIVAASQNLIKTVRFEMENYRLYTVVPALLKFLNDLTNWYVKLNRKRLKETDPVDTKLALDILFDSLLNVTLLMAPYTPFITELIYQNLSRGLPEGSSQKQDSVHYVRIPQFSQDLLNPEIEASISRMQTIIELCRKVRDVKKIPLKTPVNEVKIIHRYSHYLDSLAPLVPYIKEELNCFNVTFELERPEIVSLTAVPNNAVLGGRLKKQFNKEFRDTINNLPSNLIEEYEVNKRIEILGVAIEEGEIFVRRAYKGENPDLGAAGDNDVIVVVDCKMNEELLLVGTAREFANHVQKLRKSSGLQVEDDIVLYYTQTGPYYGKLLEEKGELIRGILKIPILPLAQKEDDQIFIAKEEIQHEEEKLEFSLYWRNPPDN</sequence>
<name>A0AAU9KA25_9CILI</name>
<gene>
    <name evidence="13" type="ORF">BSTOLATCC_MIC61143</name>
</gene>
<dbReference type="GO" id="GO:0006428">
    <property type="term" value="P:isoleucyl-tRNA aminoacylation"/>
    <property type="evidence" value="ECO:0007669"/>
    <property type="project" value="InterPro"/>
</dbReference>
<evidence type="ECO:0000256" key="1">
    <source>
        <dbReference type="ARBA" id="ARBA00005594"/>
    </source>
</evidence>
<dbReference type="PANTHER" id="PTHR42780:SF1">
    <property type="entry name" value="ISOLEUCINE--TRNA LIGASE, CYTOPLASMIC"/>
    <property type="match status" value="1"/>
</dbReference>
<dbReference type="GO" id="GO:0005524">
    <property type="term" value="F:ATP binding"/>
    <property type="evidence" value="ECO:0007669"/>
    <property type="project" value="UniProtKB-KW"/>
</dbReference>
<dbReference type="CDD" id="cd00818">
    <property type="entry name" value="IleRS_core"/>
    <property type="match status" value="1"/>
</dbReference>
<keyword evidence="4 10" id="KW-0547">Nucleotide-binding</keyword>
<evidence type="ECO:0000256" key="3">
    <source>
        <dbReference type="ARBA" id="ARBA00022598"/>
    </source>
</evidence>
<dbReference type="InterPro" id="IPR002301">
    <property type="entry name" value="Ile-tRNA-ligase"/>
</dbReference>
<evidence type="ECO:0000256" key="5">
    <source>
        <dbReference type="ARBA" id="ARBA00022840"/>
    </source>
</evidence>
<keyword evidence="5 10" id="KW-0067">ATP-binding</keyword>